<dbReference type="RefSeq" id="WP_147783993.1">
    <property type="nucleotide sequence ID" value="NZ_VRMG01000008.1"/>
</dbReference>
<dbReference type="Pfam" id="PF06684">
    <property type="entry name" value="AA_synth"/>
    <property type="match status" value="1"/>
</dbReference>
<dbReference type="InterPro" id="IPR035936">
    <property type="entry name" value="BB2672"/>
</dbReference>
<dbReference type="AlphaFoldDB" id="A0A5C8UQX8"/>
<accession>A0A5C8UQX8</accession>
<evidence type="ECO:0000313" key="1">
    <source>
        <dbReference type="EMBL" id="TXN29950.1"/>
    </source>
</evidence>
<proteinExistence type="predicted"/>
<protein>
    <submittedName>
        <fullName evidence="1">Amino acid synthesis family protein</fullName>
    </submittedName>
</protein>
<organism evidence="1 2">
    <name type="scientific">Lacisediminihabitans profunda</name>
    <dbReference type="NCBI Taxonomy" id="2594790"/>
    <lineage>
        <taxon>Bacteria</taxon>
        <taxon>Bacillati</taxon>
        <taxon>Actinomycetota</taxon>
        <taxon>Actinomycetes</taxon>
        <taxon>Micrococcales</taxon>
        <taxon>Microbacteriaceae</taxon>
        <taxon>Lacisediminihabitans</taxon>
    </lineage>
</organism>
<gene>
    <name evidence="1" type="ORF">FVP33_12525</name>
</gene>
<dbReference type="InterPro" id="IPR009569">
    <property type="entry name" value="AA_synth_put"/>
</dbReference>
<evidence type="ECO:0000313" key="2">
    <source>
        <dbReference type="Proteomes" id="UP000321379"/>
    </source>
</evidence>
<sequence>MFPEIDSYYQVREWFGFVQEISHEGGPVQQQPLFKAVAGVVIANPFAGRWVEDLSPLTEPSASLGTALGARVLALLGGRPVEGYGKGGIAGVNGDQDHVVACITTVFGDAFRAAVGGGEAWISSATKTASTGSSLDVPLAYKDELYVRSHYDAVTLTVPDAPRPNELLICVAASTRGRIHQRVGGLTRDEAIAQLSK</sequence>
<dbReference type="EMBL" id="VRMG01000008">
    <property type="protein sequence ID" value="TXN29950.1"/>
    <property type="molecule type" value="Genomic_DNA"/>
</dbReference>
<keyword evidence="2" id="KW-1185">Reference proteome</keyword>
<dbReference type="SUPFAM" id="SSF160519">
    <property type="entry name" value="BB2672-like"/>
    <property type="match status" value="1"/>
</dbReference>
<reference evidence="1 2" key="1">
    <citation type="submission" date="2019-08" db="EMBL/GenBank/DDBJ databases">
        <title>Bacterial whole genome sequence for Glaciihabitans sp. CHu50b-6-2.</title>
        <authorList>
            <person name="Jin L."/>
        </authorList>
    </citation>
    <scope>NUCLEOTIDE SEQUENCE [LARGE SCALE GENOMIC DNA]</scope>
    <source>
        <strain evidence="1 2">CHu50b-6-2</strain>
    </source>
</reference>
<comment type="caution">
    <text evidence="1">The sequence shown here is derived from an EMBL/GenBank/DDBJ whole genome shotgun (WGS) entry which is preliminary data.</text>
</comment>
<dbReference type="Proteomes" id="UP000321379">
    <property type="component" value="Unassembled WGS sequence"/>
</dbReference>
<name>A0A5C8UQX8_9MICO</name>
<dbReference type="Gene3D" id="3.30.1330.110">
    <property type="entry name" value="BB2672"/>
    <property type="match status" value="1"/>
</dbReference>